<evidence type="ECO:0000313" key="1">
    <source>
        <dbReference type="EMBL" id="QEH35003.1"/>
    </source>
</evidence>
<evidence type="ECO:0000313" key="2">
    <source>
        <dbReference type="Proteomes" id="UP000324233"/>
    </source>
</evidence>
<dbReference type="KEGG" id="agv:OJF2_35480"/>
<proteinExistence type="predicted"/>
<reference evidence="1 2" key="1">
    <citation type="submission" date="2019-08" db="EMBL/GenBank/DDBJ databases">
        <title>Deep-cultivation of Planctomycetes and their phenomic and genomic characterization uncovers novel biology.</title>
        <authorList>
            <person name="Wiegand S."/>
            <person name="Jogler M."/>
            <person name="Boedeker C."/>
            <person name="Pinto D."/>
            <person name="Vollmers J."/>
            <person name="Rivas-Marin E."/>
            <person name="Kohn T."/>
            <person name="Peeters S.H."/>
            <person name="Heuer A."/>
            <person name="Rast P."/>
            <person name="Oberbeckmann S."/>
            <person name="Bunk B."/>
            <person name="Jeske O."/>
            <person name="Meyerdierks A."/>
            <person name="Storesund J.E."/>
            <person name="Kallscheuer N."/>
            <person name="Luecker S."/>
            <person name="Lage O.M."/>
            <person name="Pohl T."/>
            <person name="Merkel B.J."/>
            <person name="Hornburger P."/>
            <person name="Mueller R.-W."/>
            <person name="Bruemmer F."/>
            <person name="Labrenz M."/>
            <person name="Spormann A.M."/>
            <person name="Op den Camp H."/>
            <person name="Overmann J."/>
            <person name="Amann R."/>
            <person name="Jetten M.S.M."/>
            <person name="Mascher T."/>
            <person name="Medema M.H."/>
            <person name="Devos D.P."/>
            <person name="Kaster A.-K."/>
            <person name="Ovreas L."/>
            <person name="Rohde M."/>
            <person name="Galperin M.Y."/>
            <person name="Jogler C."/>
        </authorList>
    </citation>
    <scope>NUCLEOTIDE SEQUENCE [LARGE SCALE GENOMIC DNA]</scope>
    <source>
        <strain evidence="1 2">OJF2</strain>
    </source>
</reference>
<gene>
    <name evidence="1" type="ORF">OJF2_35480</name>
</gene>
<dbReference type="OrthoDB" id="1902641at2"/>
<dbReference type="Proteomes" id="UP000324233">
    <property type="component" value="Chromosome"/>
</dbReference>
<accession>A0A5B9W2Z8</accession>
<dbReference type="EMBL" id="CP042997">
    <property type="protein sequence ID" value="QEH35003.1"/>
    <property type="molecule type" value="Genomic_DNA"/>
</dbReference>
<dbReference type="CDD" id="cd00719">
    <property type="entry name" value="GIY-YIG_SF"/>
    <property type="match status" value="1"/>
</dbReference>
<evidence type="ECO:0008006" key="3">
    <source>
        <dbReference type="Google" id="ProtNLM"/>
    </source>
</evidence>
<dbReference type="AlphaFoldDB" id="A0A5B9W2Z8"/>
<sequence length="170" mass="18888">MLATIILDRFRQDEINDVARAMDKFCQPGDTHLFASSLVYCFSDPVTHEILYIGLTTNIGLRFRQHTGIIECDPECCKLDVPTRRANGVILILPGELGDLGRKLGSDHRIFRNALGTWRTQVGSTCEGLGGIGRLPVHVLRPAQARSSPWVWGKAPRTDPVIPTVGRRGW</sequence>
<protein>
    <recommendedName>
        <fullName evidence="3">GIY-YIG domain-containing protein</fullName>
    </recommendedName>
</protein>
<name>A0A5B9W2Z8_9BACT</name>
<organism evidence="1 2">
    <name type="scientific">Aquisphaera giovannonii</name>
    <dbReference type="NCBI Taxonomy" id="406548"/>
    <lineage>
        <taxon>Bacteria</taxon>
        <taxon>Pseudomonadati</taxon>
        <taxon>Planctomycetota</taxon>
        <taxon>Planctomycetia</taxon>
        <taxon>Isosphaerales</taxon>
        <taxon>Isosphaeraceae</taxon>
        <taxon>Aquisphaera</taxon>
    </lineage>
</organism>
<keyword evidence="2" id="KW-1185">Reference proteome</keyword>
<dbReference type="RefSeq" id="WP_148594855.1">
    <property type="nucleotide sequence ID" value="NZ_CP042997.1"/>
</dbReference>